<protein>
    <submittedName>
        <fullName evidence="1">Uncharacterized protein</fullName>
    </submittedName>
</protein>
<dbReference type="AlphaFoldDB" id="A0A9J5W5J4"/>
<gene>
    <name evidence="1" type="ORF">H5410_060405</name>
</gene>
<sequence length="83" mass="9146">MEENNVPFLTSITPSKACFDANEDDMNAIHDVKSFVKEFHYESKSCGVVTQIFTGHVGTIQLTAASIQILVIAGFSEGILYLY</sequence>
<proteinExistence type="predicted"/>
<accession>A0A9J5W5J4</accession>
<keyword evidence="2" id="KW-1185">Reference proteome</keyword>
<reference evidence="1 2" key="1">
    <citation type="submission" date="2020-09" db="EMBL/GenBank/DDBJ databases">
        <title>De no assembly of potato wild relative species, Solanum commersonii.</title>
        <authorList>
            <person name="Cho K."/>
        </authorList>
    </citation>
    <scope>NUCLEOTIDE SEQUENCE [LARGE SCALE GENOMIC DNA]</scope>
    <source>
        <strain evidence="1">LZ3.2</strain>
        <tissue evidence="1">Leaf</tissue>
    </source>
</reference>
<comment type="caution">
    <text evidence="1">The sequence shown here is derived from an EMBL/GenBank/DDBJ whole genome shotgun (WGS) entry which is preliminary data.</text>
</comment>
<evidence type="ECO:0000313" key="1">
    <source>
        <dbReference type="EMBL" id="KAG5570639.1"/>
    </source>
</evidence>
<dbReference type="OrthoDB" id="783419at2759"/>
<evidence type="ECO:0000313" key="2">
    <source>
        <dbReference type="Proteomes" id="UP000824120"/>
    </source>
</evidence>
<organism evidence="1 2">
    <name type="scientific">Solanum commersonii</name>
    <name type="common">Commerson's wild potato</name>
    <name type="synonym">Commerson's nightshade</name>
    <dbReference type="NCBI Taxonomy" id="4109"/>
    <lineage>
        <taxon>Eukaryota</taxon>
        <taxon>Viridiplantae</taxon>
        <taxon>Streptophyta</taxon>
        <taxon>Embryophyta</taxon>
        <taxon>Tracheophyta</taxon>
        <taxon>Spermatophyta</taxon>
        <taxon>Magnoliopsida</taxon>
        <taxon>eudicotyledons</taxon>
        <taxon>Gunneridae</taxon>
        <taxon>Pentapetalae</taxon>
        <taxon>asterids</taxon>
        <taxon>lamiids</taxon>
        <taxon>Solanales</taxon>
        <taxon>Solanaceae</taxon>
        <taxon>Solanoideae</taxon>
        <taxon>Solaneae</taxon>
        <taxon>Solanum</taxon>
    </lineage>
</organism>
<dbReference type="EMBL" id="JACXVP010000012">
    <property type="protein sequence ID" value="KAG5570639.1"/>
    <property type="molecule type" value="Genomic_DNA"/>
</dbReference>
<name>A0A9J5W5J4_SOLCO</name>
<dbReference type="Proteomes" id="UP000824120">
    <property type="component" value="Chromosome 12"/>
</dbReference>